<comment type="caution">
    <text evidence="2">The sequence shown here is derived from an EMBL/GenBank/DDBJ whole genome shotgun (WGS) entry which is preliminary data.</text>
</comment>
<keyword evidence="3" id="KW-1185">Reference proteome</keyword>
<dbReference type="EMBL" id="JBHTJW010000002">
    <property type="protein sequence ID" value="MFD0929699.1"/>
    <property type="molecule type" value="Genomic_DNA"/>
</dbReference>
<sequence length="359" mass="40666">MLFKNALPACLTLFTSCLFTSPPLHAEQWHTVQGREKFLTVSVDLDSMQVGQHEDIILFKLRTDDHDDTIATKLVQASCSEFSMEVEREVVFHKSELASETLDWKNDQTLKQRPDYASARLSFWGVTQAYGQAISLACRMTGNRAPERLQSMQQDQCSVSNPLYKVACASHPNWRANYKLYLSRSHDVIHNCGISDERMTKQAAWLLKSVMRCQDERCGNEILEYWINQRGRDIASVIHMQKTSGKAWTIPSEPVPLCQSLNQADQAIASLQTEEVYAKAKYLGCLKRETAKLKAASVPAESISQQAEQSCEAHFKAWHDAIEKQAAMLDESTPEVEIETFAIQRDGYEITSQHTPQTE</sequence>
<dbReference type="RefSeq" id="WP_379075488.1">
    <property type="nucleotide sequence ID" value="NZ_JBHTJW010000002.1"/>
</dbReference>
<dbReference type="Proteomes" id="UP001597106">
    <property type="component" value="Unassembled WGS sequence"/>
</dbReference>
<evidence type="ECO:0000313" key="2">
    <source>
        <dbReference type="EMBL" id="MFD0929699.1"/>
    </source>
</evidence>
<gene>
    <name evidence="2" type="ORF">ACFQ1T_07905</name>
</gene>
<protein>
    <recommendedName>
        <fullName evidence="4">Lysozyme inhibitor LprI N-terminal domain-containing protein</fullName>
    </recommendedName>
</protein>
<feature type="chain" id="PRO_5045772112" description="Lysozyme inhibitor LprI N-terminal domain-containing protein" evidence="1">
    <location>
        <begin position="27"/>
        <end position="359"/>
    </location>
</feature>
<feature type="signal peptide" evidence="1">
    <location>
        <begin position="1"/>
        <end position="26"/>
    </location>
</feature>
<evidence type="ECO:0000313" key="3">
    <source>
        <dbReference type="Proteomes" id="UP001597106"/>
    </source>
</evidence>
<organism evidence="2 3">
    <name type="scientific">Methylophilus glucosoxydans</name>
    <dbReference type="NCBI Taxonomy" id="752553"/>
    <lineage>
        <taxon>Bacteria</taxon>
        <taxon>Pseudomonadati</taxon>
        <taxon>Pseudomonadota</taxon>
        <taxon>Betaproteobacteria</taxon>
        <taxon>Nitrosomonadales</taxon>
        <taxon>Methylophilaceae</taxon>
        <taxon>Methylophilus</taxon>
    </lineage>
</organism>
<dbReference type="PROSITE" id="PS51257">
    <property type="entry name" value="PROKAR_LIPOPROTEIN"/>
    <property type="match status" value="1"/>
</dbReference>
<keyword evidence="1" id="KW-0732">Signal</keyword>
<evidence type="ECO:0008006" key="4">
    <source>
        <dbReference type="Google" id="ProtNLM"/>
    </source>
</evidence>
<reference evidence="3" key="1">
    <citation type="journal article" date="2019" name="Int. J. Syst. Evol. Microbiol.">
        <title>The Global Catalogue of Microorganisms (GCM) 10K type strain sequencing project: providing services to taxonomists for standard genome sequencing and annotation.</title>
        <authorList>
            <consortium name="The Broad Institute Genomics Platform"/>
            <consortium name="The Broad Institute Genome Sequencing Center for Infectious Disease"/>
            <person name="Wu L."/>
            <person name="Ma J."/>
        </authorList>
    </citation>
    <scope>NUCLEOTIDE SEQUENCE [LARGE SCALE GENOMIC DNA]</scope>
    <source>
        <strain evidence="3">CCUG 59685</strain>
    </source>
</reference>
<name>A0ABW3GM21_9PROT</name>
<evidence type="ECO:0000256" key="1">
    <source>
        <dbReference type="SAM" id="SignalP"/>
    </source>
</evidence>
<proteinExistence type="predicted"/>
<accession>A0ABW3GM21</accession>